<dbReference type="EMBL" id="RHHU01000021">
    <property type="protein sequence ID" value="RNB79179.1"/>
    <property type="molecule type" value="Genomic_DNA"/>
</dbReference>
<name>A0A3M8CUI4_9BACL</name>
<reference evidence="2 3" key="1">
    <citation type="submission" date="2018-10" db="EMBL/GenBank/DDBJ databases">
        <title>Phylogenomics of Brevibacillus.</title>
        <authorList>
            <person name="Dunlap C."/>
        </authorList>
    </citation>
    <scope>NUCLEOTIDE SEQUENCE [LARGE SCALE GENOMIC DNA]</scope>
    <source>
        <strain evidence="2 3">JCM 15774</strain>
    </source>
</reference>
<dbReference type="Proteomes" id="UP000269573">
    <property type="component" value="Unassembled WGS sequence"/>
</dbReference>
<comment type="caution">
    <text evidence="2">The sequence shown here is derived from an EMBL/GenBank/DDBJ whole genome shotgun (WGS) entry which is preliminary data.</text>
</comment>
<sequence length="60" mass="6705">MAMSQLEVTTLIAYLAFTVFFLVAYKLDQFSLLGLIIALLATAVLAVLFYVIMAKYWPAL</sequence>
<keyword evidence="1" id="KW-1133">Transmembrane helix</keyword>
<evidence type="ECO:0000256" key="1">
    <source>
        <dbReference type="SAM" id="Phobius"/>
    </source>
</evidence>
<keyword evidence="3" id="KW-1185">Reference proteome</keyword>
<keyword evidence="1" id="KW-0812">Transmembrane</keyword>
<accession>A0A3M8CUI4</accession>
<feature type="transmembrane region" description="Helical" evidence="1">
    <location>
        <begin position="32"/>
        <end position="53"/>
    </location>
</feature>
<gene>
    <name evidence="2" type="ORF">EDM59_28140</name>
</gene>
<dbReference type="AlphaFoldDB" id="A0A3M8CUI4"/>
<evidence type="ECO:0000313" key="2">
    <source>
        <dbReference type="EMBL" id="RNB79179.1"/>
    </source>
</evidence>
<keyword evidence="1" id="KW-0472">Membrane</keyword>
<evidence type="ECO:0000313" key="3">
    <source>
        <dbReference type="Proteomes" id="UP000269573"/>
    </source>
</evidence>
<proteinExistence type="predicted"/>
<organism evidence="2 3">
    <name type="scientific">Brevibacillus nitrificans</name>
    <dbReference type="NCBI Taxonomy" id="651560"/>
    <lineage>
        <taxon>Bacteria</taxon>
        <taxon>Bacillati</taxon>
        <taxon>Bacillota</taxon>
        <taxon>Bacilli</taxon>
        <taxon>Bacillales</taxon>
        <taxon>Paenibacillaceae</taxon>
        <taxon>Brevibacillus</taxon>
    </lineage>
</organism>
<feature type="transmembrane region" description="Helical" evidence="1">
    <location>
        <begin position="6"/>
        <end position="25"/>
    </location>
</feature>
<protein>
    <submittedName>
        <fullName evidence="2">Uncharacterized protein</fullName>
    </submittedName>
</protein>